<keyword evidence="7" id="KW-0067">ATP-binding</keyword>
<dbReference type="GO" id="GO:0005737">
    <property type="term" value="C:cytoplasm"/>
    <property type="evidence" value="ECO:0007669"/>
    <property type="project" value="UniProtKB-SubCell"/>
</dbReference>
<dbReference type="EMBL" id="LN907867">
    <property type="protein sequence ID" value="CUU44120.1"/>
    <property type="molecule type" value="Genomic_DNA"/>
</dbReference>
<feature type="binding site" evidence="7">
    <location>
        <begin position="404"/>
        <end position="407"/>
    </location>
    <ligand>
        <name>meso-2,6-diaminopimelate</name>
        <dbReference type="ChEBI" id="CHEBI:57791"/>
    </ligand>
</feature>
<comment type="pathway">
    <text evidence="7 8">Cell wall biogenesis; peptidoglycan biosynthesis.</text>
</comment>
<keyword evidence="2 7" id="KW-0132">Cell division</keyword>
<comment type="catalytic activity">
    <reaction evidence="7">
        <text>UDP-N-acetyl-alpha-D-muramoyl-L-alanyl-D-glutamate + meso-2,6-diaminopimelate + ATP = UDP-N-acetyl-alpha-D-muramoyl-L-alanyl-gamma-D-glutamyl-meso-2,6-diaminopimelate + ADP + phosphate + H(+)</text>
        <dbReference type="Rhea" id="RHEA:23676"/>
        <dbReference type="ChEBI" id="CHEBI:15378"/>
        <dbReference type="ChEBI" id="CHEBI:30616"/>
        <dbReference type="ChEBI" id="CHEBI:43474"/>
        <dbReference type="ChEBI" id="CHEBI:57791"/>
        <dbReference type="ChEBI" id="CHEBI:83900"/>
        <dbReference type="ChEBI" id="CHEBI:83905"/>
        <dbReference type="ChEBI" id="CHEBI:456216"/>
        <dbReference type="EC" id="6.3.2.13"/>
    </reaction>
</comment>
<feature type="domain" description="Mur ligase C-terminal" evidence="10">
    <location>
        <begin position="331"/>
        <end position="454"/>
    </location>
</feature>
<dbReference type="InterPro" id="IPR035911">
    <property type="entry name" value="MurE/MurF_N"/>
</dbReference>
<keyword evidence="7" id="KW-0547">Nucleotide-binding</keyword>
<comment type="caution">
    <text evidence="7">Lacks conserved residue(s) required for the propagation of feature annotation.</text>
</comment>
<keyword evidence="5 7" id="KW-0131">Cell cycle</keyword>
<dbReference type="Pfam" id="PF08245">
    <property type="entry name" value="Mur_ligase_M"/>
    <property type="match status" value="1"/>
</dbReference>
<dbReference type="GO" id="GO:0005524">
    <property type="term" value="F:ATP binding"/>
    <property type="evidence" value="ECO:0007669"/>
    <property type="project" value="UniProtKB-UniRule"/>
</dbReference>
<name>A0A0H5B8K3_BLAVI</name>
<dbReference type="STRING" id="1079.BVIR_400"/>
<dbReference type="UniPathway" id="UPA00219"/>
<dbReference type="KEGG" id="bvr:BVIR_400"/>
<evidence type="ECO:0000313" key="12">
    <source>
        <dbReference type="EMBL" id="BAR98537.1"/>
    </source>
</evidence>
<feature type="binding site" evidence="7">
    <location>
        <position position="183"/>
    </location>
    <ligand>
        <name>UDP-N-acetyl-alpha-D-muramoyl-L-alanyl-D-glutamate</name>
        <dbReference type="ChEBI" id="CHEBI:83900"/>
    </ligand>
</feature>
<feature type="binding site" evidence="7">
    <location>
        <position position="452"/>
    </location>
    <ligand>
        <name>meso-2,6-diaminopimelate</name>
        <dbReference type="ChEBI" id="CHEBI:57791"/>
    </ligand>
</feature>
<dbReference type="InterPro" id="IPR005761">
    <property type="entry name" value="UDP-N-AcMur-Glu-dNH2Pim_ligase"/>
</dbReference>
<evidence type="ECO:0000259" key="11">
    <source>
        <dbReference type="Pfam" id="PF08245"/>
    </source>
</evidence>
<keyword evidence="7 13" id="KW-0436">Ligase</keyword>
<comment type="similarity">
    <text evidence="1 7">Belongs to the MurCDEF family. MurE subfamily.</text>
</comment>
<sequence>MTTVAELFAADLPPGHRAGGLTVTGLAVDSRRVAPGHVFVAVPGTHADGLAYAPAAVAAGAVAVVAATAPPGDLGVPVVVLQDVRGALARAAARLFPRQPALEVAVTGTSGKTSVTSFVRQVWSALGHAAASIGTIGVVAPSGADYGSLTTPDPLSLHATLDRLAGEGVSHLAIEASSHGIDQRRLDGMRFAAGAFLNLSRDHLDYHITLDAYFASKLRLFEVLLPPGAGVVVDADLPEADRVRAVARPRGLRVFSVGRSGAGIRLISAEVEGFAQRLEVETSGRRYRTLLPLAGAFQVSNALAAAGLAIVTGSEPGAVFAALEHLEGAKGRLEMVAETGGALVFVDYAHKPDGLDKMLATLRPFTTGRLVVLFGAGGDRDPGKRRIMGEVAARLADRVIVTDDNPRSEDPAVIRRAIVQGAPNAEEIAGRGEAIRTAVAGLKAGDVLVVAGKGHETGQIIGDRVLPFSDHDEIAAAVRARNG</sequence>
<accession>A0A0H5B8K3</accession>
<feature type="domain" description="Mur ligase N-terminal catalytic" evidence="9">
    <location>
        <begin position="23"/>
        <end position="90"/>
    </location>
</feature>
<evidence type="ECO:0000313" key="13">
    <source>
        <dbReference type="EMBL" id="CUU44120.1"/>
    </source>
</evidence>
<dbReference type="NCBIfam" id="TIGR01085">
    <property type="entry name" value="murE"/>
    <property type="match status" value="1"/>
</dbReference>
<comment type="subcellular location">
    <subcellularLocation>
        <location evidence="7 8">Cytoplasm</location>
    </subcellularLocation>
</comment>
<dbReference type="InterPro" id="IPR013221">
    <property type="entry name" value="Mur_ligase_cen"/>
</dbReference>
<reference evidence="12" key="1">
    <citation type="journal article" date="2015" name="Genome Announc.">
        <title>Complete Genome Sequence of the Bacteriochlorophyll b-Producing Photosynthetic Bacterium Blastochloris viridis.</title>
        <authorList>
            <person name="Tsukatani Y."/>
            <person name="Hirose Y."/>
            <person name="Harada J."/>
            <person name="Misawa N."/>
            <person name="Mori K."/>
            <person name="Inoue K."/>
            <person name="Tamiaki H."/>
        </authorList>
    </citation>
    <scope>NUCLEOTIDE SEQUENCE [LARGE SCALE GENOMIC DNA]</scope>
    <source>
        <strain evidence="12">DSM 133</strain>
    </source>
</reference>
<evidence type="ECO:0000256" key="4">
    <source>
        <dbReference type="ARBA" id="ARBA00022984"/>
    </source>
</evidence>
<comment type="function">
    <text evidence="7">Catalyzes the addition of meso-diaminopimelic acid to the nucleotide precursor UDP-N-acetylmuramoyl-L-alanyl-D-glutamate (UMAG) in the biosynthesis of bacterial cell-wall peptidoglycan.</text>
</comment>
<evidence type="ECO:0000256" key="5">
    <source>
        <dbReference type="ARBA" id="ARBA00023306"/>
    </source>
</evidence>
<dbReference type="InterPro" id="IPR000713">
    <property type="entry name" value="Mur_ligase_N"/>
</dbReference>
<evidence type="ECO:0000256" key="7">
    <source>
        <dbReference type="HAMAP-Rule" id="MF_00208"/>
    </source>
</evidence>
<dbReference type="EMBL" id="AP014854">
    <property type="protein sequence ID" value="BAR98537.1"/>
    <property type="molecule type" value="Genomic_DNA"/>
</dbReference>
<dbReference type="GO" id="GO:0071555">
    <property type="term" value="P:cell wall organization"/>
    <property type="evidence" value="ECO:0007669"/>
    <property type="project" value="UniProtKB-KW"/>
</dbReference>
<keyword evidence="7" id="KW-0460">Magnesium</keyword>
<evidence type="ECO:0000256" key="6">
    <source>
        <dbReference type="ARBA" id="ARBA00023316"/>
    </source>
</evidence>
<protein>
    <recommendedName>
        <fullName evidence="7">UDP-N-acetylmuramoyl-L-alanyl-D-glutamate--2,6-diaminopimelate ligase</fullName>
        <ecNumber evidence="7">6.3.2.13</ecNumber>
    </recommendedName>
    <alternativeName>
        <fullName evidence="7">Meso-A2pm-adding enzyme</fullName>
    </alternativeName>
    <alternativeName>
        <fullName evidence="7">Meso-diaminopimelate-adding enzyme</fullName>
    </alternativeName>
    <alternativeName>
        <fullName evidence="7">UDP-MurNAc-L-Ala-D-Glu:meso-diaminopimelate ligase</fullName>
    </alternativeName>
    <alternativeName>
        <fullName evidence="7">UDP-MurNAc-tripeptide synthetase</fullName>
    </alternativeName>
    <alternativeName>
        <fullName evidence="7">UDP-N-acetylmuramyl-tripeptide synthetase</fullName>
    </alternativeName>
</protein>
<dbReference type="NCBIfam" id="NF001126">
    <property type="entry name" value="PRK00139.1-4"/>
    <property type="match status" value="1"/>
</dbReference>
<dbReference type="PANTHER" id="PTHR23135:SF4">
    <property type="entry name" value="UDP-N-ACETYLMURAMOYL-L-ALANYL-D-GLUTAMATE--2,6-DIAMINOPIMELATE LIGASE MURE HOMOLOG, CHLOROPLASTIC"/>
    <property type="match status" value="1"/>
</dbReference>
<dbReference type="Pfam" id="PF02875">
    <property type="entry name" value="Mur_ligase_C"/>
    <property type="match status" value="1"/>
</dbReference>
<reference evidence="13" key="2">
    <citation type="submission" date="2015-11" db="EMBL/GenBank/DDBJ databases">
        <authorList>
            <person name="Zhang Y."/>
            <person name="Guo Z."/>
        </authorList>
    </citation>
    <scope>NUCLEOTIDE SEQUENCE</scope>
    <source>
        <strain evidence="13">1</strain>
    </source>
</reference>
<dbReference type="NCBIfam" id="NF001124">
    <property type="entry name" value="PRK00139.1-2"/>
    <property type="match status" value="1"/>
</dbReference>
<keyword evidence="4 7" id="KW-0573">Peptidoglycan synthesis</keyword>
<dbReference type="HAMAP" id="MF_00208">
    <property type="entry name" value="MurE"/>
    <property type="match status" value="1"/>
</dbReference>
<dbReference type="GO" id="GO:0051301">
    <property type="term" value="P:cell division"/>
    <property type="evidence" value="ECO:0007669"/>
    <property type="project" value="UniProtKB-KW"/>
</dbReference>
<keyword evidence="3 7" id="KW-0133">Cell shape</keyword>
<feature type="binding site" evidence="7">
    <location>
        <begin position="108"/>
        <end position="114"/>
    </location>
    <ligand>
        <name>ATP</name>
        <dbReference type="ChEBI" id="CHEBI:30616"/>
    </ligand>
</feature>
<feature type="short sequence motif" description="Meso-diaminopimelate recognition motif" evidence="7">
    <location>
        <begin position="404"/>
        <end position="407"/>
    </location>
</feature>
<dbReference type="InterPro" id="IPR036565">
    <property type="entry name" value="Mur-like_cat_sf"/>
</dbReference>
<dbReference type="PATRIC" id="fig|1079.6.peg.403"/>
<keyword evidence="6 7" id="KW-0961">Cell wall biogenesis/degradation</keyword>
<feature type="binding site" evidence="7">
    <location>
        <position position="30"/>
    </location>
    <ligand>
        <name>UDP-N-acetyl-alpha-D-muramoyl-L-alanyl-D-glutamate</name>
        <dbReference type="ChEBI" id="CHEBI:83900"/>
    </ligand>
</feature>
<evidence type="ECO:0000259" key="10">
    <source>
        <dbReference type="Pfam" id="PF02875"/>
    </source>
</evidence>
<dbReference type="PANTHER" id="PTHR23135">
    <property type="entry name" value="MUR LIGASE FAMILY MEMBER"/>
    <property type="match status" value="1"/>
</dbReference>
<reference evidence="14" key="3">
    <citation type="journal article" date="2016" name="Genome Announc.">
        <title>Revised genome sequence of the purple photosynthetic bacterium Blastochloris viridis.</title>
        <authorList>
            <person name="Liu L.N."/>
            <person name="Faulkner M."/>
            <person name="Liu X."/>
            <person name="Huang F."/>
            <person name="Darby A.C."/>
            <person name="Hall N."/>
        </authorList>
    </citation>
    <scope>NUCLEOTIDE SEQUENCE [LARGE SCALE GENOMIC DNA]</scope>
    <source>
        <strain evidence="14">ATCC 19567 / DSM 133 / F</strain>
    </source>
</reference>
<dbReference type="SUPFAM" id="SSF53623">
    <property type="entry name" value="MurD-like peptide ligases, catalytic domain"/>
    <property type="match status" value="1"/>
</dbReference>
<evidence type="ECO:0000256" key="2">
    <source>
        <dbReference type="ARBA" id="ARBA00022618"/>
    </source>
</evidence>
<dbReference type="OrthoDB" id="9800958at2"/>
<feature type="binding site" evidence="7">
    <location>
        <position position="185"/>
    </location>
    <ligand>
        <name>UDP-N-acetyl-alpha-D-muramoyl-L-alanyl-D-glutamate</name>
        <dbReference type="ChEBI" id="CHEBI:83900"/>
    </ligand>
</feature>
<gene>
    <name evidence="13" type="primary">murE_1</name>
    <name evidence="7" type="synonym">murE</name>
    <name evidence="12" type="ORF">BV133_944</name>
    <name evidence="13" type="ORF">BVIRIDIS_31670</name>
</gene>
<feature type="binding site" evidence="7">
    <location>
        <position position="177"/>
    </location>
    <ligand>
        <name>UDP-N-acetyl-alpha-D-muramoyl-L-alanyl-D-glutamate</name>
        <dbReference type="ChEBI" id="CHEBI:83900"/>
    </ligand>
</feature>
<dbReference type="Gene3D" id="3.40.1190.10">
    <property type="entry name" value="Mur-like, catalytic domain"/>
    <property type="match status" value="1"/>
</dbReference>
<keyword evidence="14" id="KW-1185">Reference proteome</keyword>
<dbReference type="GO" id="GO:0009252">
    <property type="term" value="P:peptidoglycan biosynthetic process"/>
    <property type="evidence" value="ECO:0007669"/>
    <property type="project" value="UniProtKB-UniRule"/>
</dbReference>
<dbReference type="Proteomes" id="UP000065734">
    <property type="component" value="Chromosome I"/>
</dbReference>
<feature type="modified residue" description="N6-carboxylysine" evidence="7">
    <location>
        <position position="217"/>
    </location>
</feature>
<dbReference type="EC" id="6.3.2.13" evidence="7"/>
<dbReference type="Pfam" id="PF01225">
    <property type="entry name" value="Mur_ligase"/>
    <property type="match status" value="1"/>
</dbReference>
<evidence type="ECO:0000313" key="14">
    <source>
        <dbReference type="Proteomes" id="UP000065734"/>
    </source>
</evidence>
<dbReference type="GO" id="GO:0008360">
    <property type="term" value="P:regulation of cell shape"/>
    <property type="evidence" value="ECO:0007669"/>
    <property type="project" value="UniProtKB-KW"/>
</dbReference>
<dbReference type="Gene3D" id="3.90.190.20">
    <property type="entry name" value="Mur ligase, C-terminal domain"/>
    <property type="match status" value="1"/>
</dbReference>
<dbReference type="AlphaFoldDB" id="A0A0H5B8K3"/>
<dbReference type="InterPro" id="IPR036615">
    <property type="entry name" value="Mur_ligase_C_dom_sf"/>
</dbReference>
<proteinExistence type="inferred from homology"/>
<organism evidence="13 14">
    <name type="scientific">Blastochloris viridis</name>
    <name type="common">Rhodopseudomonas viridis</name>
    <dbReference type="NCBI Taxonomy" id="1079"/>
    <lineage>
        <taxon>Bacteria</taxon>
        <taxon>Pseudomonadati</taxon>
        <taxon>Pseudomonadota</taxon>
        <taxon>Alphaproteobacteria</taxon>
        <taxon>Hyphomicrobiales</taxon>
        <taxon>Blastochloridaceae</taxon>
        <taxon>Blastochloris</taxon>
    </lineage>
</organism>
<evidence type="ECO:0000256" key="3">
    <source>
        <dbReference type="ARBA" id="ARBA00022960"/>
    </source>
</evidence>
<keyword evidence="7" id="KW-0963">Cytoplasm</keyword>
<dbReference type="Gene3D" id="3.40.1390.10">
    <property type="entry name" value="MurE/MurF, N-terminal domain"/>
    <property type="match status" value="1"/>
</dbReference>
<evidence type="ECO:0000256" key="1">
    <source>
        <dbReference type="ARBA" id="ARBA00005898"/>
    </source>
</evidence>
<comment type="PTM">
    <text evidence="7">Carboxylation is probably crucial for Mg(2+) binding and, consequently, for the gamma-phosphate positioning of ATP.</text>
</comment>
<dbReference type="InterPro" id="IPR004101">
    <property type="entry name" value="Mur_ligase_C"/>
</dbReference>
<dbReference type="GO" id="GO:0008765">
    <property type="term" value="F:UDP-N-acetylmuramoylalanyl-D-glutamate-2,6-diaminopimelate ligase activity"/>
    <property type="evidence" value="ECO:0007669"/>
    <property type="project" value="UniProtKB-UniRule"/>
</dbReference>
<feature type="domain" description="Mur ligase central" evidence="11">
    <location>
        <begin position="106"/>
        <end position="309"/>
    </location>
</feature>
<dbReference type="SUPFAM" id="SSF63418">
    <property type="entry name" value="MurE/MurF N-terminal domain"/>
    <property type="match status" value="1"/>
</dbReference>
<evidence type="ECO:0000259" key="9">
    <source>
        <dbReference type="Pfam" id="PF01225"/>
    </source>
</evidence>
<evidence type="ECO:0000256" key="8">
    <source>
        <dbReference type="RuleBase" id="RU004135"/>
    </source>
</evidence>
<comment type="cofactor">
    <cofactor evidence="7">
        <name>Mg(2+)</name>
        <dbReference type="ChEBI" id="CHEBI:18420"/>
    </cofactor>
</comment>
<feature type="binding site" evidence="7">
    <location>
        <position position="380"/>
    </location>
    <ligand>
        <name>meso-2,6-diaminopimelate</name>
        <dbReference type="ChEBI" id="CHEBI:57791"/>
    </ligand>
</feature>
<feature type="binding site" evidence="7">
    <location>
        <begin position="150"/>
        <end position="151"/>
    </location>
    <ligand>
        <name>UDP-N-acetyl-alpha-D-muramoyl-L-alanyl-D-glutamate</name>
        <dbReference type="ChEBI" id="CHEBI:83900"/>
    </ligand>
</feature>
<dbReference type="RefSeq" id="WP_055036198.1">
    <property type="nucleotide sequence ID" value="NZ_AP014854.2"/>
</dbReference>
<dbReference type="GO" id="GO:0000287">
    <property type="term" value="F:magnesium ion binding"/>
    <property type="evidence" value="ECO:0007669"/>
    <property type="project" value="UniProtKB-UniRule"/>
</dbReference>
<feature type="binding site" evidence="7">
    <location>
        <position position="456"/>
    </location>
    <ligand>
        <name>meso-2,6-diaminopimelate</name>
        <dbReference type="ChEBI" id="CHEBI:57791"/>
    </ligand>
</feature>
<dbReference type="SUPFAM" id="SSF53244">
    <property type="entry name" value="MurD-like peptide ligases, peptide-binding domain"/>
    <property type="match status" value="1"/>
</dbReference>